<reference evidence="2" key="1">
    <citation type="submission" date="2023-01" db="EMBL/GenBank/DDBJ databases">
        <title>Genome assembly of the deep-sea coral Lophelia pertusa.</title>
        <authorList>
            <person name="Herrera S."/>
            <person name="Cordes E."/>
        </authorList>
    </citation>
    <scope>NUCLEOTIDE SEQUENCE</scope>
    <source>
        <strain evidence="2">USNM1676648</strain>
        <tissue evidence="2">Polyp</tissue>
    </source>
</reference>
<evidence type="ECO:0000313" key="3">
    <source>
        <dbReference type="Proteomes" id="UP001163046"/>
    </source>
</evidence>
<feature type="compositionally biased region" description="Low complexity" evidence="1">
    <location>
        <begin position="31"/>
        <end position="41"/>
    </location>
</feature>
<evidence type="ECO:0000313" key="2">
    <source>
        <dbReference type="EMBL" id="KAJ7392965.1"/>
    </source>
</evidence>
<sequence length="91" mass="9847">MSPRMEERLGPPAISQGRCVNQRRNAHHITSSHSASGSCPSPFWMQSSNPVQDNVLSALGITKCQGQGMENPHVSFRIQILDAMVGGNLFG</sequence>
<proteinExistence type="predicted"/>
<dbReference type="AlphaFoldDB" id="A0A9X0A4K9"/>
<keyword evidence="3" id="KW-1185">Reference proteome</keyword>
<dbReference type="EMBL" id="MU825399">
    <property type="protein sequence ID" value="KAJ7392965.1"/>
    <property type="molecule type" value="Genomic_DNA"/>
</dbReference>
<gene>
    <name evidence="2" type="ORF">OS493_008209</name>
</gene>
<protein>
    <submittedName>
        <fullName evidence="2">Uncharacterized protein</fullName>
    </submittedName>
</protein>
<evidence type="ECO:0000256" key="1">
    <source>
        <dbReference type="SAM" id="MobiDB-lite"/>
    </source>
</evidence>
<feature type="region of interest" description="Disordered" evidence="1">
    <location>
        <begin position="1"/>
        <end position="41"/>
    </location>
</feature>
<dbReference type="Proteomes" id="UP001163046">
    <property type="component" value="Unassembled WGS sequence"/>
</dbReference>
<name>A0A9X0A4K9_9CNID</name>
<organism evidence="2 3">
    <name type="scientific">Desmophyllum pertusum</name>
    <dbReference type="NCBI Taxonomy" id="174260"/>
    <lineage>
        <taxon>Eukaryota</taxon>
        <taxon>Metazoa</taxon>
        <taxon>Cnidaria</taxon>
        <taxon>Anthozoa</taxon>
        <taxon>Hexacorallia</taxon>
        <taxon>Scleractinia</taxon>
        <taxon>Caryophylliina</taxon>
        <taxon>Caryophylliidae</taxon>
        <taxon>Desmophyllum</taxon>
    </lineage>
</organism>
<accession>A0A9X0A4K9</accession>
<comment type="caution">
    <text evidence="2">The sequence shown here is derived from an EMBL/GenBank/DDBJ whole genome shotgun (WGS) entry which is preliminary data.</text>
</comment>